<dbReference type="InterPro" id="IPR013094">
    <property type="entry name" value="AB_hydrolase_3"/>
</dbReference>
<gene>
    <name evidence="3" type="ORF">UCRPC4_g02510</name>
</gene>
<name>A0A0G2H6V6_PHACM</name>
<keyword evidence="4" id="KW-1185">Reference proteome</keyword>
<reference evidence="3 4" key="1">
    <citation type="submission" date="2015-05" db="EMBL/GenBank/DDBJ databases">
        <title>Distinctive expansion of gene families associated with plant cell wall degradation and secondary metabolism in the genomes of grapevine trunk pathogens.</title>
        <authorList>
            <person name="Lawrence D.P."/>
            <person name="Travadon R."/>
            <person name="Rolshausen P.E."/>
            <person name="Baumgartner K."/>
        </authorList>
    </citation>
    <scope>NUCLEOTIDE SEQUENCE [LARGE SCALE GENOMIC DNA]</scope>
    <source>
        <strain evidence="3">UCRPC4</strain>
    </source>
</reference>
<evidence type="ECO:0000313" key="3">
    <source>
        <dbReference type="EMBL" id="KKY24400.1"/>
    </source>
</evidence>
<dbReference type="InterPro" id="IPR029058">
    <property type="entry name" value="AB_hydrolase_fold"/>
</dbReference>
<dbReference type="InterPro" id="IPR050300">
    <property type="entry name" value="GDXG_lipolytic_enzyme"/>
</dbReference>
<dbReference type="AlphaFoldDB" id="A0A0G2H6V6"/>
<feature type="domain" description="Alpha/beta hydrolase fold-3" evidence="2">
    <location>
        <begin position="94"/>
        <end position="316"/>
    </location>
</feature>
<dbReference type="SUPFAM" id="SSF53474">
    <property type="entry name" value="alpha/beta-Hydrolases"/>
    <property type="match status" value="1"/>
</dbReference>
<dbReference type="Proteomes" id="UP000053317">
    <property type="component" value="Unassembled WGS sequence"/>
</dbReference>
<accession>A0A0G2H6V6</accession>
<dbReference type="PANTHER" id="PTHR48081:SF8">
    <property type="entry name" value="ALPHA_BETA HYDROLASE FOLD-3 DOMAIN-CONTAINING PROTEIN-RELATED"/>
    <property type="match status" value="1"/>
</dbReference>
<evidence type="ECO:0000259" key="2">
    <source>
        <dbReference type="Pfam" id="PF07859"/>
    </source>
</evidence>
<proteinExistence type="predicted"/>
<dbReference type="GO" id="GO:0016787">
    <property type="term" value="F:hydrolase activity"/>
    <property type="evidence" value="ECO:0007669"/>
    <property type="project" value="UniProtKB-KW"/>
</dbReference>
<evidence type="ECO:0000256" key="1">
    <source>
        <dbReference type="ARBA" id="ARBA00022801"/>
    </source>
</evidence>
<reference evidence="3 4" key="2">
    <citation type="submission" date="2015-05" db="EMBL/GenBank/DDBJ databases">
        <authorList>
            <person name="Morales-Cruz A."/>
            <person name="Amrine K.C."/>
            <person name="Cantu D."/>
        </authorList>
    </citation>
    <scope>NUCLEOTIDE SEQUENCE [LARGE SCALE GENOMIC DNA]</scope>
    <source>
        <strain evidence="3">UCRPC4</strain>
    </source>
</reference>
<sequence>MSPFSSPEEVSRLSEPDPEFLEVLKTIPHPNVDLSDTNAFITHVSNLQAEARSCHPPPSPSIQETDVTYPNRSGQRLRARVYRRPSPTPLGPLVLLFHGGGGCVGTPEDEAPGARLLVTAFNAVCITPSYRLAPSDPYPSGLNDAWDSLVHFSQYAPLHLNADPTLGFLITGTSAGACFCVTLSHLARDNDLTPPLTGVHLSCGVMLPPTHCPPEYLPYHQSHSRDSDPVLTSAVHSTFQRIYGADLSSPIELSALHPLPTSPSSPPTPSLPPHFIQAAGLDLARDDSIVYEMILRDKWGVKTRLEVTAGVPHAWFAFFDGLEKSKDYWRGYLRGFGWLLGEENGDEEDKQSV</sequence>
<dbReference type="OrthoDB" id="408631at2759"/>
<dbReference type="Gene3D" id="3.40.50.1820">
    <property type="entry name" value="alpha/beta hydrolase"/>
    <property type="match status" value="1"/>
</dbReference>
<evidence type="ECO:0000313" key="4">
    <source>
        <dbReference type="Proteomes" id="UP000053317"/>
    </source>
</evidence>
<organism evidence="3 4">
    <name type="scientific">Phaeomoniella chlamydospora</name>
    <name type="common">Phaeoacremonium chlamydosporum</name>
    <dbReference type="NCBI Taxonomy" id="158046"/>
    <lineage>
        <taxon>Eukaryota</taxon>
        <taxon>Fungi</taxon>
        <taxon>Dikarya</taxon>
        <taxon>Ascomycota</taxon>
        <taxon>Pezizomycotina</taxon>
        <taxon>Eurotiomycetes</taxon>
        <taxon>Chaetothyriomycetidae</taxon>
        <taxon>Phaeomoniellales</taxon>
        <taxon>Phaeomoniellaceae</taxon>
        <taxon>Phaeomoniella</taxon>
    </lineage>
</organism>
<keyword evidence="1" id="KW-0378">Hydrolase</keyword>
<dbReference type="PANTHER" id="PTHR48081">
    <property type="entry name" value="AB HYDROLASE SUPERFAMILY PROTEIN C4A8.06C"/>
    <property type="match status" value="1"/>
</dbReference>
<protein>
    <submittedName>
        <fullName evidence="3">Putative lipase 2</fullName>
    </submittedName>
</protein>
<dbReference type="EMBL" id="LCWF01000060">
    <property type="protein sequence ID" value="KKY24400.1"/>
    <property type="molecule type" value="Genomic_DNA"/>
</dbReference>
<dbReference type="Pfam" id="PF07859">
    <property type="entry name" value="Abhydrolase_3"/>
    <property type="match status" value="1"/>
</dbReference>
<comment type="caution">
    <text evidence="3">The sequence shown here is derived from an EMBL/GenBank/DDBJ whole genome shotgun (WGS) entry which is preliminary data.</text>
</comment>